<reference evidence="2 3" key="1">
    <citation type="submission" date="2024-09" db="EMBL/GenBank/DDBJ databases">
        <authorList>
            <person name="Sun Q."/>
            <person name="Mori K."/>
        </authorList>
    </citation>
    <scope>NUCLEOTIDE SEQUENCE [LARGE SCALE GENOMIC DNA]</scope>
    <source>
        <strain evidence="2 3">KCTC 52403</strain>
    </source>
</reference>
<evidence type="ECO:0008006" key="4">
    <source>
        <dbReference type="Google" id="ProtNLM"/>
    </source>
</evidence>
<protein>
    <recommendedName>
        <fullName evidence="4">VCBS repeat-containing protein</fullName>
    </recommendedName>
</protein>
<accession>A0ABV6SV86</accession>
<comment type="caution">
    <text evidence="2">The sequence shown here is derived from an EMBL/GenBank/DDBJ whole genome shotgun (WGS) entry which is preliminary data.</text>
</comment>
<evidence type="ECO:0000313" key="2">
    <source>
        <dbReference type="EMBL" id="MFC0717353.1"/>
    </source>
</evidence>
<dbReference type="Proteomes" id="UP001589898">
    <property type="component" value="Unassembled WGS sequence"/>
</dbReference>
<evidence type="ECO:0000256" key="1">
    <source>
        <dbReference type="SAM" id="MobiDB-lite"/>
    </source>
</evidence>
<keyword evidence="3" id="KW-1185">Reference proteome</keyword>
<evidence type="ECO:0000313" key="3">
    <source>
        <dbReference type="Proteomes" id="UP001589898"/>
    </source>
</evidence>
<gene>
    <name evidence="2" type="ORF">ACFFFU_06290</name>
</gene>
<feature type="region of interest" description="Disordered" evidence="1">
    <location>
        <begin position="1"/>
        <end position="25"/>
    </location>
</feature>
<dbReference type="RefSeq" id="WP_229823441.1">
    <property type="nucleotide sequence ID" value="NZ_BMZT01000009.1"/>
</dbReference>
<dbReference type="EMBL" id="JBHLTF010000027">
    <property type="protein sequence ID" value="MFC0717353.1"/>
    <property type="molecule type" value="Genomic_DNA"/>
</dbReference>
<name>A0ABV6SV86_9GAMM</name>
<organism evidence="2 3">
    <name type="scientific">Luteimonas padinae</name>
    <dbReference type="NCBI Taxonomy" id="1714359"/>
    <lineage>
        <taxon>Bacteria</taxon>
        <taxon>Pseudomonadati</taxon>
        <taxon>Pseudomonadota</taxon>
        <taxon>Gammaproteobacteria</taxon>
        <taxon>Lysobacterales</taxon>
        <taxon>Lysobacteraceae</taxon>
        <taxon>Luteimonas</taxon>
    </lineage>
</organism>
<proteinExistence type="predicted"/>
<sequence length="170" mass="17571">MVLAGCDRGPAVAGPQASDAPAAPMPGNAGLQVVAGAPAPGATLPDDILRGLSTDARVLDCSGGVVDGRSAFQADWVVAHLLDLDGDGRDDWLVEGRHRCLSGADGADWWVYAGDAAGARLLSAAGRARVVEVRQAAHGGFSVLRLETAGHDVWLRYDGRTYSRDVPATD</sequence>